<dbReference type="AlphaFoldDB" id="A0A918TVT9"/>
<dbReference type="Proteomes" id="UP000644507">
    <property type="component" value="Unassembled WGS sequence"/>
</dbReference>
<gene>
    <name evidence="1" type="ORF">GCM10007100_32240</name>
</gene>
<keyword evidence="2" id="KW-1185">Reference proteome</keyword>
<proteinExistence type="predicted"/>
<dbReference type="GO" id="GO:0004061">
    <property type="term" value="F:arylformamidase activity"/>
    <property type="evidence" value="ECO:0007669"/>
    <property type="project" value="InterPro"/>
</dbReference>
<name>A0A918TVT9_9BACT</name>
<dbReference type="SUPFAM" id="SSF102198">
    <property type="entry name" value="Putative cyclase"/>
    <property type="match status" value="1"/>
</dbReference>
<dbReference type="InterPro" id="IPR007325">
    <property type="entry name" value="KFase/CYL"/>
</dbReference>
<organism evidence="1 2">
    <name type="scientific">Roseibacillus persicicus</name>
    <dbReference type="NCBI Taxonomy" id="454148"/>
    <lineage>
        <taxon>Bacteria</taxon>
        <taxon>Pseudomonadati</taxon>
        <taxon>Verrucomicrobiota</taxon>
        <taxon>Verrucomicrobiia</taxon>
        <taxon>Verrucomicrobiales</taxon>
        <taxon>Verrucomicrobiaceae</taxon>
        <taxon>Roseibacillus</taxon>
    </lineage>
</organism>
<dbReference type="RefSeq" id="WP_189572196.1">
    <property type="nucleotide sequence ID" value="NZ_BMXI01000015.1"/>
</dbReference>
<sequence length="214" mass="23284">MLIDLTATLTPETPGVSWESAKDLERDGWNARLLHLYSHSGTHMDAPRHFGCSHEIGTTIDELPLETFLGPARVIHLDVSAGELLQPVHLGELAADFVPGQALLLHTGWAAHRGNLEVFRNQLPRVSVELARWCVEKKVRVLGVEPPSVADVNDLAEVTKIHEILLSGGVTIVEGLINLDQLPGEVEFTLGAFPLKIEGGDGSPCRAFAHLNSY</sequence>
<dbReference type="InterPro" id="IPR037175">
    <property type="entry name" value="KFase_sf"/>
</dbReference>
<accession>A0A918TVT9</accession>
<comment type="caution">
    <text evidence="1">The sequence shown here is derived from an EMBL/GenBank/DDBJ whole genome shotgun (WGS) entry which is preliminary data.</text>
</comment>
<dbReference type="Gene3D" id="3.50.30.50">
    <property type="entry name" value="Putative cyclase"/>
    <property type="match status" value="1"/>
</dbReference>
<dbReference type="EMBL" id="BMXI01000015">
    <property type="protein sequence ID" value="GHC62381.1"/>
    <property type="molecule type" value="Genomic_DNA"/>
</dbReference>
<dbReference type="PANTHER" id="PTHR31118:SF32">
    <property type="entry name" value="KYNURENINE FORMAMIDASE"/>
    <property type="match status" value="1"/>
</dbReference>
<evidence type="ECO:0000313" key="1">
    <source>
        <dbReference type="EMBL" id="GHC62381.1"/>
    </source>
</evidence>
<protein>
    <submittedName>
        <fullName evidence="1">Cyclase</fullName>
    </submittedName>
</protein>
<dbReference type="GO" id="GO:0019441">
    <property type="term" value="P:L-tryptophan catabolic process to kynurenine"/>
    <property type="evidence" value="ECO:0007669"/>
    <property type="project" value="InterPro"/>
</dbReference>
<reference evidence="1" key="2">
    <citation type="submission" date="2020-09" db="EMBL/GenBank/DDBJ databases">
        <authorList>
            <person name="Sun Q."/>
            <person name="Kim S."/>
        </authorList>
    </citation>
    <scope>NUCLEOTIDE SEQUENCE</scope>
    <source>
        <strain evidence="1">KCTC 12988</strain>
    </source>
</reference>
<evidence type="ECO:0000313" key="2">
    <source>
        <dbReference type="Proteomes" id="UP000644507"/>
    </source>
</evidence>
<dbReference type="PANTHER" id="PTHR31118">
    <property type="entry name" value="CYCLASE-LIKE PROTEIN 2"/>
    <property type="match status" value="1"/>
</dbReference>
<dbReference type="Pfam" id="PF04199">
    <property type="entry name" value="Cyclase"/>
    <property type="match status" value="1"/>
</dbReference>
<reference evidence="1" key="1">
    <citation type="journal article" date="2014" name="Int. J. Syst. Evol. Microbiol.">
        <title>Complete genome sequence of Corynebacterium casei LMG S-19264T (=DSM 44701T), isolated from a smear-ripened cheese.</title>
        <authorList>
            <consortium name="US DOE Joint Genome Institute (JGI-PGF)"/>
            <person name="Walter F."/>
            <person name="Albersmeier A."/>
            <person name="Kalinowski J."/>
            <person name="Ruckert C."/>
        </authorList>
    </citation>
    <scope>NUCLEOTIDE SEQUENCE</scope>
    <source>
        <strain evidence="1">KCTC 12988</strain>
    </source>
</reference>